<feature type="compositionally biased region" description="Pro residues" evidence="1">
    <location>
        <begin position="618"/>
        <end position="628"/>
    </location>
</feature>
<evidence type="ECO:0000313" key="3">
    <source>
        <dbReference type="EMBL" id="TFY64008.1"/>
    </source>
</evidence>
<dbReference type="CDD" id="cd02947">
    <property type="entry name" value="TRX_family"/>
    <property type="match status" value="1"/>
</dbReference>
<dbReference type="PANTHER" id="PTHR33840">
    <property type="match status" value="1"/>
</dbReference>
<dbReference type="AlphaFoldDB" id="A0A4Y9YQI8"/>
<dbReference type="SUPFAM" id="SSF52833">
    <property type="entry name" value="Thioredoxin-like"/>
    <property type="match status" value="1"/>
</dbReference>
<comment type="caution">
    <text evidence="3">The sequence shown here is derived from an EMBL/GenBank/DDBJ whole genome shotgun (WGS) entry which is preliminary data.</text>
</comment>
<protein>
    <recommendedName>
        <fullName evidence="2">T6SS Phospholipase effector Tle1-like catalytic domain-containing protein</fullName>
    </recommendedName>
</protein>
<organism evidence="3 4">
    <name type="scientific">Dentipellis fragilis</name>
    <dbReference type="NCBI Taxonomy" id="205917"/>
    <lineage>
        <taxon>Eukaryota</taxon>
        <taxon>Fungi</taxon>
        <taxon>Dikarya</taxon>
        <taxon>Basidiomycota</taxon>
        <taxon>Agaricomycotina</taxon>
        <taxon>Agaricomycetes</taxon>
        <taxon>Russulales</taxon>
        <taxon>Hericiaceae</taxon>
        <taxon>Dentipellis</taxon>
    </lineage>
</organism>
<name>A0A4Y9YQI8_9AGAM</name>
<feature type="compositionally biased region" description="Basic and acidic residues" evidence="1">
    <location>
        <begin position="630"/>
        <end position="686"/>
    </location>
</feature>
<dbReference type="InterPro" id="IPR029058">
    <property type="entry name" value="AB_hydrolase_fold"/>
</dbReference>
<evidence type="ECO:0000259" key="2">
    <source>
        <dbReference type="Pfam" id="PF09994"/>
    </source>
</evidence>
<dbReference type="Gene3D" id="3.40.30.10">
    <property type="entry name" value="Glutaredoxin"/>
    <property type="match status" value="1"/>
</dbReference>
<gene>
    <name evidence="3" type="ORF">EVG20_g6095</name>
</gene>
<accession>A0A4Y9YQI8</accession>
<feature type="region of interest" description="Disordered" evidence="1">
    <location>
        <begin position="616"/>
        <end position="699"/>
    </location>
</feature>
<dbReference type="Proteomes" id="UP000298327">
    <property type="component" value="Unassembled WGS sequence"/>
</dbReference>
<dbReference type="EMBL" id="SEOQ01000389">
    <property type="protein sequence ID" value="TFY64008.1"/>
    <property type="molecule type" value="Genomic_DNA"/>
</dbReference>
<feature type="domain" description="T6SS Phospholipase effector Tle1-like catalytic" evidence="2">
    <location>
        <begin position="38"/>
        <end position="330"/>
    </location>
</feature>
<dbReference type="SUPFAM" id="SSF53474">
    <property type="entry name" value="alpha/beta-Hydrolases"/>
    <property type="match status" value="1"/>
</dbReference>
<dbReference type="Pfam" id="PF09994">
    <property type="entry name" value="T6SS_Tle1-like_cat"/>
    <property type="match status" value="1"/>
</dbReference>
<evidence type="ECO:0000313" key="4">
    <source>
        <dbReference type="Proteomes" id="UP000298327"/>
    </source>
</evidence>
<evidence type="ECO:0000256" key="1">
    <source>
        <dbReference type="SAM" id="MobiDB-lite"/>
    </source>
</evidence>
<feature type="region of interest" description="Disordered" evidence="1">
    <location>
        <begin position="1"/>
        <end position="36"/>
    </location>
</feature>
<dbReference type="STRING" id="205917.A0A4Y9YQI8"/>
<dbReference type="InterPro" id="IPR018712">
    <property type="entry name" value="Tle1-like_cat"/>
</dbReference>
<reference evidence="3 4" key="1">
    <citation type="submission" date="2019-02" db="EMBL/GenBank/DDBJ databases">
        <title>Genome sequencing of the rare red list fungi Dentipellis fragilis.</title>
        <authorList>
            <person name="Buettner E."/>
            <person name="Kellner H."/>
        </authorList>
    </citation>
    <scope>NUCLEOTIDE SEQUENCE [LARGE SCALE GENOMIC DNA]</scope>
    <source>
        <strain evidence="3 4">DSM 105465</strain>
    </source>
</reference>
<feature type="compositionally biased region" description="Polar residues" evidence="1">
    <location>
        <begin position="687"/>
        <end position="699"/>
    </location>
</feature>
<dbReference type="InterPro" id="IPR036249">
    <property type="entry name" value="Thioredoxin-like_sf"/>
</dbReference>
<sequence>MASPPQPVPPSPHESSLGDAYGEGDPPETKPSSPITGRNLVVCIDGTLQQLGSQNTNVVELCRALTKSPEQHVYYSPGIGTYFKPKKYSFNWMMAVIDEKIDALLAWNIDVKIRNAYQWLSHTYEDGDKIYLFGFSRGAYQVRALAAMIRKVNDVAGIHPSPFLNDLQVGLLYKANSEQVQYAYSLYVSSHGDEEVDYTLRQSGSGASSKTEKETRAEHYRRIFLGPRRGKIRVHYIGVWDTVAAVGIFRGKTLPGVNNSNHAMYCRHALALDERRVIFRPEYFRDSPPDDAMAVKEVWFRGTHSDVGGGLEDTSTENVRENVPLWWMMFEAKEAGILLDYKFTGHTENQMKSEGFDKTTESLTWRWWPFEIYKFNFGRGRQMRIGQKIHGSVLQTLPGKSQLPRAKLFRLVGDQPWFQWSGLRDIDDRIDDHVDNYDKWRDFTDYPDGDDLFLGVVFPAMNQPPDQTAPLSPHPSIRVPVAGQSPQNESSGTNIKDVQNVDAFDNLFVKPEGSNVKPAVIYFSLYRDLWCRKMDQSFKRISDTTGIADKVEFWKVDVVQQKEIWDKIRDKGVDMSEGYRVLPRFIFRKKDGSMSDGFAGADEGVLREWIKGAISGTLPPPASGPPAPDVAHEGEDRAVADQTEVERKFTTNRGKEKVREEEEEENKKDELKGELEGRKRKEKEGKSSTTANNPNTTRK</sequence>
<keyword evidence="4" id="KW-1185">Reference proteome</keyword>
<dbReference type="PANTHER" id="PTHR33840:SF1">
    <property type="entry name" value="TLE1 PHOSPHOLIPASE DOMAIN-CONTAINING PROTEIN"/>
    <property type="match status" value="1"/>
</dbReference>
<proteinExistence type="predicted"/>
<feature type="compositionally biased region" description="Pro residues" evidence="1">
    <location>
        <begin position="1"/>
        <end position="12"/>
    </location>
</feature>
<dbReference type="OrthoDB" id="538223at2759"/>